<sequence>MLQIWKKDHFAKDCFSKASKPSYKSPVTSYSSMSKGFQPKFTLKLIQSSQNSISQAGPKVQKDYKAEYKKMKAKLALLKENPSTSQPLKTFQPMNKGLVDETFDWDEEEVSDDEEVTQVKVLMAIVDDELTIVKNYARNSEWIDITMRKVNIILSMDKDADWKKYFKSINIDIKFIEE</sequence>
<organism evidence="1">
    <name type="scientific">Tanacetum cinerariifolium</name>
    <name type="common">Dalmatian daisy</name>
    <name type="synonym">Chrysanthemum cinerariifolium</name>
    <dbReference type="NCBI Taxonomy" id="118510"/>
    <lineage>
        <taxon>Eukaryota</taxon>
        <taxon>Viridiplantae</taxon>
        <taxon>Streptophyta</taxon>
        <taxon>Embryophyta</taxon>
        <taxon>Tracheophyta</taxon>
        <taxon>Spermatophyta</taxon>
        <taxon>Magnoliopsida</taxon>
        <taxon>eudicotyledons</taxon>
        <taxon>Gunneridae</taxon>
        <taxon>Pentapetalae</taxon>
        <taxon>asterids</taxon>
        <taxon>campanulids</taxon>
        <taxon>Asterales</taxon>
        <taxon>Asteraceae</taxon>
        <taxon>Asteroideae</taxon>
        <taxon>Anthemideae</taxon>
        <taxon>Anthemidinae</taxon>
        <taxon>Tanacetum</taxon>
    </lineage>
</organism>
<reference evidence="1" key="1">
    <citation type="journal article" date="2019" name="Sci. Rep.">
        <title>Draft genome of Tanacetum cinerariifolium, the natural source of mosquito coil.</title>
        <authorList>
            <person name="Yamashiro T."/>
            <person name="Shiraishi A."/>
            <person name="Satake H."/>
            <person name="Nakayama K."/>
        </authorList>
    </citation>
    <scope>NUCLEOTIDE SEQUENCE</scope>
</reference>
<gene>
    <name evidence="1" type="ORF">Tci_642028</name>
</gene>
<name>A0A699K350_TANCI</name>
<dbReference type="AlphaFoldDB" id="A0A699K350"/>
<evidence type="ECO:0008006" key="2">
    <source>
        <dbReference type="Google" id="ProtNLM"/>
    </source>
</evidence>
<accession>A0A699K350</accession>
<comment type="caution">
    <text evidence="1">The sequence shown here is derived from an EMBL/GenBank/DDBJ whole genome shotgun (WGS) entry which is preliminary data.</text>
</comment>
<dbReference type="EMBL" id="BKCJ010471434">
    <property type="protein sequence ID" value="GFA70056.1"/>
    <property type="molecule type" value="Genomic_DNA"/>
</dbReference>
<proteinExistence type="predicted"/>
<protein>
    <recommendedName>
        <fullName evidence="2">Retrovirus-related Pol polyprotein from transposon TNT 1-94</fullName>
    </recommendedName>
</protein>
<evidence type="ECO:0000313" key="1">
    <source>
        <dbReference type="EMBL" id="GFA70056.1"/>
    </source>
</evidence>